<feature type="transmembrane region" description="Helical" evidence="8">
    <location>
        <begin position="289"/>
        <end position="310"/>
    </location>
</feature>
<dbReference type="STRING" id="375574.GCA_001418035_02202"/>
<feature type="transmembrane region" description="Helical" evidence="8">
    <location>
        <begin position="386"/>
        <end position="409"/>
    </location>
</feature>
<dbReference type="CDD" id="cd06261">
    <property type="entry name" value="TM_PBP2"/>
    <property type="match status" value="1"/>
</dbReference>
<dbReference type="RefSeq" id="WP_245622727.1">
    <property type="nucleotide sequence ID" value="NZ_CYHA01000006.1"/>
</dbReference>
<feature type="domain" description="ABC transmembrane type-1" evidence="9">
    <location>
        <begin position="203"/>
        <end position="409"/>
    </location>
</feature>
<keyword evidence="11" id="KW-1185">Reference proteome</keyword>
<evidence type="ECO:0000256" key="5">
    <source>
        <dbReference type="ARBA" id="ARBA00022692"/>
    </source>
</evidence>
<dbReference type="AlphaFoldDB" id="A0A0K6H3H8"/>
<dbReference type="GO" id="GO:0055085">
    <property type="term" value="P:transmembrane transport"/>
    <property type="evidence" value="ECO:0007669"/>
    <property type="project" value="InterPro"/>
</dbReference>
<dbReference type="Proteomes" id="UP000243535">
    <property type="component" value="Unassembled WGS sequence"/>
</dbReference>
<keyword evidence="7 8" id="KW-0472">Membrane</keyword>
<proteinExistence type="inferred from homology"/>
<evidence type="ECO:0000256" key="3">
    <source>
        <dbReference type="ARBA" id="ARBA00022448"/>
    </source>
</evidence>
<evidence type="ECO:0000256" key="2">
    <source>
        <dbReference type="ARBA" id="ARBA00007069"/>
    </source>
</evidence>
<keyword evidence="5 8" id="KW-0812">Transmembrane</keyword>
<accession>A0A0K6H3H8</accession>
<feature type="transmembrane region" description="Helical" evidence="8">
    <location>
        <begin position="207"/>
        <end position="229"/>
    </location>
</feature>
<dbReference type="Pfam" id="PF00528">
    <property type="entry name" value="BPD_transp_1"/>
    <property type="match status" value="1"/>
</dbReference>
<evidence type="ECO:0000256" key="1">
    <source>
        <dbReference type="ARBA" id="ARBA00004651"/>
    </source>
</evidence>
<dbReference type="EMBL" id="CYHA01000006">
    <property type="protein sequence ID" value="CUA85528.1"/>
    <property type="molecule type" value="Genomic_DNA"/>
</dbReference>
<dbReference type="InterPro" id="IPR035906">
    <property type="entry name" value="MetI-like_sf"/>
</dbReference>
<evidence type="ECO:0000313" key="10">
    <source>
        <dbReference type="EMBL" id="CUA85528.1"/>
    </source>
</evidence>
<comment type="similarity">
    <text evidence="2">Belongs to the binding-protein-dependent transport system permease family. CysTW subfamily.</text>
</comment>
<keyword evidence="6 8" id="KW-1133">Transmembrane helix</keyword>
<name>A0A0K6H3H8_9NEIS</name>
<dbReference type="PANTHER" id="PTHR42929">
    <property type="entry name" value="INNER MEMBRANE ABC TRANSPORTER PERMEASE PROTEIN YDCU-RELATED-RELATED"/>
    <property type="match status" value="1"/>
</dbReference>
<protein>
    <submittedName>
        <fullName evidence="10">ABC-type spermidine/putrescine transport system, permease component I</fullName>
    </submittedName>
</protein>
<evidence type="ECO:0000256" key="4">
    <source>
        <dbReference type="ARBA" id="ARBA00022475"/>
    </source>
</evidence>
<sequence length="421" mass="46811">MMSESLVMDAPLTAADGVPLAVKLKRQARLKQLKALGLIAPLALFLLLTFLLPIGLLLKRSVDNPEVVSVLPQTSRLLVDWDQRGLPSEAVFNALAADLTRAREEKTVPELAKRLNMEISGFRSLIQRTARKMPLELAPGASVRDRFIEIDERWGDPDHWHAIARNAKSWTPYYVYSALDLRETKSGTPELAPEEERAFLKIFGRTLWMSLWVTIWCIALGYPIAYWLATLPKRQSNLLMILVLLPFWTSVLVRVAAWIVLLQSEGLINRALMGLGVIDSPLPLAFNRMGVYIAMVHILLPFIILPTYSVMKSIPATYMRAAISLGDHPFAAFWKIYFPQTVAGVAAGALLVFIMCIGYYITPALLGGPEEQMVSYFVAFYTNVTINWGMAAALGSLLLVATMTLYAVYSKLVGANRLSLG</sequence>
<organism evidence="10 11">
    <name type="scientific">Gulbenkiania indica</name>
    <dbReference type="NCBI Taxonomy" id="375574"/>
    <lineage>
        <taxon>Bacteria</taxon>
        <taxon>Pseudomonadati</taxon>
        <taxon>Pseudomonadota</taxon>
        <taxon>Betaproteobacteria</taxon>
        <taxon>Neisseriales</taxon>
        <taxon>Chromobacteriaceae</taxon>
        <taxon>Gulbenkiania</taxon>
    </lineage>
</organism>
<dbReference type="InterPro" id="IPR000515">
    <property type="entry name" value="MetI-like"/>
</dbReference>
<dbReference type="Gene3D" id="1.10.3720.10">
    <property type="entry name" value="MetI-like"/>
    <property type="match status" value="1"/>
</dbReference>
<gene>
    <name evidence="10" type="ORF">Ga0061063_2420</name>
</gene>
<dbReference type="GO" id="GO:0005886">
    <property type="term" value="C:plasma membrane"/>
    <property type="evidence" value="ECO:0007669"/>
    <property type="project" value="UniProtKB-SubCell"/>
</dbReference>
<feature type="transmembrane region" description="Helical" evidence="8">
    <location>
        <begin position="342"/>
        <end position="366"/>
    </location>
</feature>
<keyword evidence="3 8" id="KW-0813">Transport</keyword>
<reference evidence="11" key="1">
    <citation type="submission" date="2015-08" db="EMBL/GenBank/DDBJ databases">
        <authorList>
            <person name="Varghese N."/>
        </authorList>
    </citation>
    <scope>NUCLEOTIDE SEQUENCE [LARGE SCALE GENOMIC DNA]</scope>
    <source>
        <strain evidence="11">DSM 17901</strain>
    </source>
</reference>
<dbReference type="SUPFAM" id="SSF161098">
    <property type="entry name" value="MetI-like"/>
    <property type="match status" value="1"/>
</dbReference>
<feature type="transmembrane region" description="Helical" evidence="8">
    <location>
        <begin position="35"/>
        <end position="58"/>
    </location>
</feature>
<evidence type="ECO:0000256" key="6">
    <source>
        <dbReference type="ARBA" id="ARBA00022989"/>
    </source>
</evidence>
<keyword evidence="4" id="KW-1003">Cell membrane</keyword>
<evidence type="ECO:0000313" key="11">
    <source>
        <dbReference type="Proteomes" id="UP000243535"/>
    </source>
</evidence>
<evidence type="ECO:0000256" key="7">
    <source>
        <dbReference type="ARBA" id="ARBA00023136"/>
    </source>
</evidence>
<evidence type="ECO:0000256" key="8">
    <source>
        <dbReference type="RuleBase" id="RU363032"/>
    </source>
</evidence>
<comment type="subcellular location">
    <subcellularLocation>
        <location evidence="1 8">Cell membrane</location>
        <topology evidence="1 8">Multi-pass membrane protein</topology>
    </subcellularLocation>
</comment>
<dbReference type="PANTHER" id="PTHR42929:SF5">
    <property type="entry name" value="ABC TRANSPORTER PERMEASE PROTEIN"/>
    <property type="match status" value="1"/>
</dbReference>
<evidence type="ECO:0000259" key="9">
    <source>
        <dbReference type="PROSITE" id="PS50928"/>
    </source>
</evidence>
<dbReference type="PROSITE" id="PS50928">
    <property type="entry name" value="ABC_TM1"/>
    <property type="match status" value="1"/>
</dbReference>
<feature type="transmembrane region" description="Helical" evidence="8">
    <location>
        <begin position="241"/>
        <end position="261"/>
    </location>
</feature>